<protein>
    <recommendedName>
        <fullName evidence="4">Secreted protein</fullName>
    </recommendedName>
</protein>
<reference evidence="2" key="1">
    <citation type="journal article" date="2022" name="bioRxiv">
        <title>Sequencing and chromosome-scale assembly of the giantPleurodeles waltlgenome.</title>
        <authorList>
            <person name="Brown T."/>
            <person name="Elewa A."/>
            <person name="Iarovenko S."/>
            <person name="Subramanian E."/>
            <person name="Araus A.J."/>
            <person name="Petzold A."/>
            <person name="Susuki M."/>
            <person name="Suzuki K.-i.T."/>
            <person name="Hayashi T."/>
            <person name="Toyoda A."/>
            <person name="Oliveira C."/>
            <person name="Osipova E."/>
            <person name="Leigh N.D."/>
            <person name="Simon A."/>
            <person name="Yun M.H."/>
        </authorList>
    </citation>
    <scope>NUCLEOTIDE SEQUENCE</scope>
    <source>
        <strain evidence="2">20211129_DDA</strain>
        <tissue evidence="2">Liver</tissue>
    </source>
</reference>
<feature type="region of interest" description="Disordered" evidence="1">
    <location>
        <begin position="87"/>
        <end position="122"/>
    </location>
</feature>
<evidence type="ECO:0000313" key="3">
    <source>
        <dbReference type="Proteomes" id="UP001066276"/>
    </source>
</evidence>
<organism evidence="2 3">
    <name type="scientific">Pleurodeles waltl</name>
    <name type="common">Iberian ribbed newt</name>
    <dbReference type="NCBI Taxonomy" id="8319"/>
    <lineage>
        <taxon>Eukaryota</taxon>
        <taxon>Metazoa</taxon>
        <taxon>Chordata</taxon>
        <taxon>Craniata</taxon>
        <taxon>Vertebrata</taxon>
        <taxon>Euteleostomi</taxon>
        <taxon>Amphibia</taxon>
        <taxon>Batrachia</taxon>
        <taxon>Caudata</taxon>
        <taxon>Salamandroidea</taxon>
        <taxon>Salamandridae</taxon>
        <taxon>Pleurodelinae</taxon>
        <taxon>Pleurodeles</taxon>
    </lineage>
</organism>
<name>A0AAV7U9D7_PLEWA</name>
<dbReference type="EMBL" id="JANPWB010000005">
    <property type="protein sequence ID" value="KAJ1185100.1"/>
    <property type="molecule type" value="Genomic_DNA"/>
</dbReference>
<gene>
    <name evidence="2" type="ORF">NDU88_001895</name>
</gene>
<dbReference type="Proteomes" id="UP001066276">
    <property type="component" value="Chromosome 3_1"/>
</dbReference>
<comment type="caution">
    <text evidence="2">The sequence shown here is derived from an EMBL/GenBank/DDBJ whole genome shotgun (WGS) entry which is preliminary data.</text>
</comment>
<proteinExistence type="predicted"/>
<sequence length="122" mass="13077">MVLAWSPMVLAMKTVLIKMVLAVLARKLALQRAHLLAFGPGFASGRDAAGGRGSLACKSDLIELRRAEQSSSTKRAVQCCAARCLSSLDGHGELPPGSEALRSAGDKRPLRGRRRVPTAWRL</sequence>
<evidence type="ECO:0000256" key="1">
    <source>
        <dbReference type="SAM" id="MobiDB-lite"/>
    </source>
</evidence>
<dbReference type="AlphaFoldDB" id="A0AAV7U9D7"/>
<keyword evidence="3" id="KW-1185">Reference proteome</keyword>
<evidence type="ECO:0000313" key="2">
    <source>
        <dbReference type="EMBL" id="KAJ1185100.1"/>
    </source>
</evidence>
<evidence type="ECO:0008006" key="4">
    <source>
        <dbReference type="Google" id="ProtNLM"/>
    </source>
</evidence>
<accession>A0AAV7U9D7</accession>